<keyword evidence="4" id="KW-0143">Chaperone</keyword>
<dbReference type="GO" id="GO:0003723">
    <property type="term" value="F:RNA binding"/>
    <property type="evidence" value="ECO:0007669"/>
    <property type="project" value="InterPro"/>
</dbReference>
<name>A0AAN9XSK4_PSOTE</name>
<keyword evidence="9" id="KW-1185">Reference proteome</keyword>
<dbReference type="AlphaFoldDB" id="A0AAN9XSK4"/>
<organism evidence="8 9">
    <name type="scientific">Psophocarpus tetragonolobus</name>
    <name type="common">Winged bean</name>
    <name type="synonym">Dolichos tetragonolobus</name>
    <dbReference type="NCBI Taxonomy" id="3891"/>
    <lineage>
        <taxon>Eukaryota</taxon>
        <taxon>Viridiplantae</taxon>
        <taxon>Streptophyta</taxon>
        <taxon>Embryophyta</taxon>
        <taxon>Tracheophyta</taxon>
        <taxon>Spermatophyta</taxon>
        <taxon>Magnoliopsida</taxon>
        <taxon>eudicotyledons</taxon>
        <taxon>Gunneridae</taxon>
        <taxon>Pentapetalae</taxon>
        <taxon>rosids</taxon>
        <taxon>fabids</taxon>
        <taxon>Fabales</taxon>
        <taxon>Fabaceae</taxon>
        <taxon>Papilionoideae</taxon>
        <taxon>50 kb inversion clade</taxon>
        <taxon>NPAAA clade</taxon>
        <taxon>indigoferoid/millettioid clade</taxon>
        <taxon>Phaseoleae</taxon>
        <taxon>Psophocarpus</taxon>
    </lineage>
</organism>
<dbReference type="Proteomes" id="UP001386955">
    <property type="component" value="Unassembled WGS sequence"/>
</dbReference>
<dbReference type="PANTHER" id="PTHR47926">
    <property type="entry name" value="PENTATRICOPEPTIDE REPEAT-CONTAINING PROTEIN"/>
    <property type="match status" value="1"/>
</dbReference>
<dbReference type="Pfam" id="PF05347">
    <property type="entry name" value="Complex1_LYR"/>
    <property type="match status" value="1"/>
</dbReference>
<dbReference type="InterPro" id="IPR008011">
    <property type="entry name" value="Complex1_LYR_dom"/>
</dbReference>
<keyword evidence="3" id="KW-0496">Mitochondrion</keyword>
<dbReference type="GO" id="GO:0005759">
    <property type="term" value="C:mitochondrial matrix"/>
    <property type="evidence" value="ECO:0007669"/>
    <property type="project" value="UniProtKB-SubCell"/>
</dbReference>
<dbReference type="Gene3D" id="1.25.40.10">
    <property type="entry name" value="Tetratricopeptide repeat domain"/>
    <property type="match status" value="1"/>
</dbReference>
<dbReference type="InterPro" id="IPR002885">
    <property type="entry name" value="PPR_rpt"/>
</dbReference>
<comment type="subcellular location">
    <subcellularLocation>
        <location evidence="1">Mitochondrion matrix</location>
    </subcellularLocation>
</comment>
<evidence type="ECO:0000313" key="9">
    <source>
        <dbReference type="Proteomes" id="UP001386955"/>
    </source>
</evidence>
<keyword evidence="2" id="KW-0677">Repeat</keyword>
<comment type="caution">
    <text evidence="8">The sequence shown here is derived from an EMBL/GenBank/DDBJ whole genome shotgun (WGS) entry which is preliminary data.</text>
</comment>
<accession>A0AAN9XSK4</accession>
<evidence type="ECO:0000259" key="7">
    <source>
        <dbReference type="Pfam" id="PF05347"/>
    </source>
</evidence>
<dbReference type="EMBL" id="JAYMYS010000002">
    <property type="protein sequence ID" value="KAK7406014.1"/>
    <property type="molecule type" value="Genomic_DNA"/>
</dbReference>
<dbReference type="GO" id="GO:0034553">
    <property type="term" value="P:mitochondrial respiratory chain complex II assembly"/>
    <property type="evidence" value="ECO:0007669"/>
    <property type="project" value="InterPro"/>
</dbReference>
<sequence>MKAATMRVALMLCSRKLVRYVFFKRCLLRNLCSSSAAEPNVDAEIRALSTQGNIEEALSLIYTHPSLSLQTYASMFHACAQKKCLQHGIALHHYILHHHPVIQNDIFLTNHIINMYCKCGHLAYARYLFDHMSYRNFVSWTALISGYAQSRLIRENIVSCTALISGYAQSGLIRECFSLFSGFVKSTMARSKVERLSGMQKQVLSLYRGFLRAARSKSEEERCKIESIISQEFRRNAKGVDRKNFLYIEYLLRRGNKQLDQLRNPGTTALSSLQLHSPSHHSNTG</sequence>
<gene>
    <name evidence="8" type="ORF">VNO78_07628</name>
</gene>
<dbReference type="Pfam" id="PF01535">
    <property type="entry name" value="PPR"/>
    <property type="match status" value="3"/>
</dbReference>
<feature type="repeat" description="PPR" evidence="6">
    <location>
        <begin position="105"/>
        <end position="139"/>
    </location>
</feature>
<evidence type="ECO:0000256" key="1">
    <source>
        <dbReference type="ARBA" id="ARBA00004305"/>
    </source>
</evidence>
<dbReference type="GO" id="GO:0009451">
    <property type="term" value="P:RNA modification"/>
    <property type="evidence" value="ECO:0007669"/>
    <property type="project" value="InterPro"/>
</dbReference>
<dbReference type="CDD" id="cd20268">
    <property type="entry name" value="Complex1_LYR_SDHAF1_LYRM8"/>
    <property type="match status" value="1"/>
</dbReference>
<dbReference type="NCBIfam" id="TIGR00756">
    <property type="entry name" value="PPR"/>
    <property type="match status" value="1"/>
</dbReference>
<dbReference type="InterPro" id="IPR046960">
    <property type="entry name" value="PPR_At4g14850-like_plant"/>
</dbReference>
<protein>
    <recommendedName>
        <fullName evidence="7">Complex 1 LYR protein domain-containing protein</fullName>
    </recommendedName>
</protein>
<reference evidence="8 9" key="1">
    <citation type="submission" date="2024-01" db="EMBL/GenBank/DDBJ databases">
        <title>The genomes of 5 underutilized Papilionoideae crops provide insights into root nodulation and disease resistanc.</title>
        <authorList>
            <person name="Jiang F."/>
        </authorList>
    </citation>
    <scope>NUCLEOTIDE SEQUENCE [LARGE SCALE GENOMIC DNA]</scope>
    <source>
        <strain evidence="8">DUOXIRENSHENG_FW03</strain>
        <tissue evidence="8">Leaves</tissue>
    </source>
</reference>
<evidence type="ECO:0000256" key="4">
    <source>
        <dbReference type="ARBA" id="ARBA00023186"/>
    </source>
</evidence>
<evidence type="ECO:0000313" key="8">
    <source>
        <dbReference type="EMBL" id="KAK7406014.1"/>
    </source>
</evidence>
<comment type="similarity">
    <text evidence="5">Belongs to the complex I LYR family. SDHAF1 subfamily.</text>
</comment>
<dbReference type="PROSITE" id="PS51375">
    <property type="entry name" value="PPR"/>
    <property type="match status" value="1"/>
</dbReference>
<evidence type="ECO:0000256" key="2">
    <source>
        <dbReference type="ARBA" id="ARBA00022737"/>
    </source>
</evidence>
<dbReference type="InterPro" id="IPR011990">
    <property type="entry name" value="TPR-like_helical_dom_sf"/>
</dbReference>
<evidence type="ECO:0000256" key="6">
    <source>
        <dbReference type="PROSITE-ProRule" id="PRU00708"/>
    </source>
</evidence>
<evidence type="ECO:0000256" key="5">
    <source>
        <dbReference type="ARBA" id="ARBA00025715"/>
    </source>
</evidence>
<proteinExistence type="inferred from homology"/>
<dbReference type="InterPro" id="IPR045295">
    <property type="entry name" value="Complex1_LYR_SDHAF1_LYRM8"/>
</dbReference>
<feature type="domain" description="Complex 1 LYR protein" evidence="7">
    <location>
        <begin position="201"/>
        <end position="261"/>
    </location>
</feature>
<evidence type="ECO:0000256" key="3">
    <source>
        <dbReference type="ARBA" id="ARBA00023128"/>
    </source>
</evidence>